<dbReference type="Pfam" id="PF00293">
    <property type="entry name" value="NUDIX"/>
    <property type="match status" value="1"/>
</dbReference>
<feature type="compositionally biased region" description="Polar residues" evidence="6">
    <location>
        <begin position="340"/>
        <end position="354"/>
    </location>
</feature>
<evidence type="ECO:0000259" key="7">
    <source>
        <dbReference type="PROSITE" id="PS51462"/>
    </source>
</evidence>
<dbReference type="InterPro" id="IPR000086">
    <property type="entry name" value="NUDIX_hydrolase_dom"/>
</dbReference>
<dbReference type="GO" id="GO:0006167">
    <property type="term" value="P:AMP biosynthetic process"/>
    <property type="evidence" value="ECO:0007669"/>
    <property type="project" value="TreeGrafter"/>
</dbReference>
<feature type="domain" description="Nudix hydrolase" evidence="7">
    <location>
        <begin position="80"/>
        <end position="316"/>
    </location>
</feature>
<dbReference type="InterPro" id="IPR020084">
    <property type="entry name" value="NUDIX_hydrolase_CS"/>
</dbReference>
<sequence length="413" mass="47878">MSSYSKRNNFSSRRKITRDTVCTNCGGDDHSYKQCLAPVTSWGVILVTYGDLKRPVHDKKIDLYNSDMTETESRVLIESRVDRVLVGHAYHKIRFLMVSRKNSVGYVEFIRGRYRPEKIDQVIFLFEQMMQSEIDKIKESLNSDKGFEFLWRDFWGSKADSPFYANDKKTSSANYELLKKEGVDGPELDLKYIVTNVKAEYDIEEWGFPKGRKNRYETEAQCALREFKEESGYTDEDIRVIHEIEPLVEEFNGTNGVRYRHVYYVAELISNKPPRKDVTESQKDEIGNIQFMDFSSALMYIRDYHVPRKMVLQKLFTYYIDKLVLSNRLAEEPDRKAVVNTESDTVDESVTNELSPKDVASSNDTSTTSDKTADEDRTDILTDSSVNTKRIIVTKRGNKTQSIKNIVSERVMN</sequence>
<proteinExistence type="predicted"/>
<evidence type="ECO:0000256" key="1">
    <source>
        <dbReference type="ARBA" id="ARBA00001936"/>
    </source>
</evidence>
<dbReference type="PANTHER" id="PTHR21340:SF0">
    <property type="entry name" value="BIS(5'-NUCLEOSYL)-TETRAPHOSPHATASE [ASYMMETRICAL]"/>
    <property type="match status" value="1"/>
</dbReference>
<comment type="cofactor">
    <cofactor evidence="2">
        <name>Mg(2+)</name>
        <dbReference type="ChEBI" id="CHEBI:18420"/>
    </cofactor>
</comment>
<evidence type="ECO:0000256" key="3">
    <source>
        <dbReference type="ARBA" id="ARBA00022801"/>
    </source>
</evidence>
<dbReference type="SUPFAM" id="SSF55811">
    <property type="entry name" value="Nudix"/>
    <property type="match status" value="1"/>
</dbReference>
<feature type="region of interest" description="Disordered" evidence="6">
    <location>
        <begin position="340"/>
        <end position="380"/>
    </location>
</feature>
<reference evidence="8 9" key="1">
    <citation type="submission" date="2018-10" db="EMBL/GenBank/DDBJ databases">
        <authorList>
            <consortium name="IHU Genomes"/>
        </authorList>
    </citation>
    <scope>NUCLEOTIDE SEQUENCE [LARGE SCALE GENOMIC DNA]</scope>
    <source>
        <strain evidence="8 9">A1</strain>
    </source>
</reference>
<comment type="cofactor">
    <cofactor evidence="1">
        <name>Mn(2+)</name>
        <dbReference type="ChEBI" id="CHEBI:29035"/>
    </cofactor>
</comment>
<feature type="compositionally biased region" description="Low complexity" evidence="6">
    <location>
        <begin position="361"/>
        <end position="370"/>
    </location>
</feature>
<dbReference type="Gene3D" id="3.90.79.10">
    <property type="entry name" value="Nucleoside Triphosphate Pyrophosphohydrolase"/>
    <property type="match status" value="1"/>
</dbReference>
<evidence type="ECO:0000313" key="9">
    <source>
        <dbReference type="Proteomes" id="UP000594342"/>
    </source>
</evidence>
<dbReference type="InterPro" id="IPR051325">
    <property type="entry name" value="Nudix_hydrolase_domain"/>
</dbReference>
<evidence type="ECO:0000256" key="2">
    <source>
        <dbReference type="ARBA" id="ARBA00001946"/>
    </source>
</evidence>
<dbReference type="Proteomes" id="UP000594342">
    <property type="component" value="Unassembled WGS sequence"/>
</dbReference>
<keyword evidence="4" id="KW-0460">Magnesium</keyword>
<dbReference type="PROSITE" id="PS51462">
    <property type="entry name" value="NUDIX"/>
    <property type="match status" value="1"/>
</dbReference>
<gene>
    <name evidence="8" type="ORF">YASMINEVIRUS_405</name>
</gene>
<dbReference type="GO" id="GO:0006754">
    <property type="term" value="P:ATP biosynthetic process"/>
    <property type="evidence" value="ECO:0007669"/>
    <property type="project" value="TreeGrafter"/>
</dbReference>
<keyword evidence="9" id="KW-1185">Reference proteome</keyword>
<organism evidence="8 9">
    <name type="scientific">Yasminevirus sp. GU-2018</name>
    <dbReference type="NCBI Taxonomy" id="2420051"/>
    <lineage>
        <taxon>Viruses</taxon>
        <taxon>Varidnaviria</taxon>
        <taxon>Bamfordvirae</taxon>
        <taxon>Nucleocytoviricota</taxon>
        <taxon>Megaviricetes</taxon>
        <taxon>Imitervirales</taxon>
        <taxon>Mimiviridae</taxon>
        <taxon>Klosneuvirinae</taxon>
        <taxon>Yasminevirus</taxon>
        <taxon>Yasminevirus saudimassiliense</taxon>
    </lineage>
</organism>
<protein>
    <submittedName>
        <fullName evidence="8">NUDIX hydrolase</fullName>
    </submittedName>
</protein>
<dbReference type="PROSITE" id="PS00893">
    <property type="entry name" value="NUDIX_BOX"/>
    <property type="match status" value="1"/>
</dbReference>
<evidence type="ECO:0000256" key="5">
    <source>
        <dbReference type="ARBA" id="ARBA00023211"/>
    </source>
</evidence>
<name>A0A5K0U955_9VIRU</name>
<evidence type="ECO:0000256" key="4">
    <source>
        <dbReference type="ARBA" id="ARBA00022842"/>
    </source>
</evidence>
<evidence type="ECO:0000256" key="6">
    <source>
        <dbReference type="SAM" id="MobiDB-lite"/>
    </source>
</evidence>
<dbReference type="InterPro" id="IPR015797">
    <property type="entry name" value="NUDIX_hydrolase-like_dom_sf"/>
</dbReference>
<evidence type="ECO:0000313" key="8">
    <source>
        <dbReference type="EMBL" id="VBB17942.1"/>
    </source>
</evidence>
<keyword evidence="5" id="KW-0464">Manganese</keyword>
<keyword evidence="3 8" id="KW-0378">Hydrolase</keyword>
<accession>A0A5K0U955</accession>
<dbReference type="EMBL" id="UPSH01000001">
    <property type="protein sequence ID" value="VBB17942.1"/>
    <property type="molecule type" value="Genomic_DNA"/>
</dbReference>
<comment type="caution">
    <text evidence="8">The sequence shown here is derived from an EMBL/GenBank/DDBJ whole genome shotgun (WGS) entry which is preliminary data.</text>
</comment>
<dbReference type="GO" id="GO:0004081">
    <property type="term" value="F:bis(5'-nucleosyl)-tetraphosphatase (asymmetrical) activity"/>
    <property type="evidence" value="ECO:0007669"/>
    <property type="project" value="TreeGrafter"/>
</dbReference>
<feature type="compositionally biased region" description="Basic and acidic residues" evidence="6">
    <location>
        <begin position="371"/>
        <end position="380"/>
    </location>
</feature>
<dbReference type="PANTHER" id="PTHR21340">
    <property type="entry name" value="DIADENOSINE 5,5-P1,P4-TETRAPHOSPHATE PYROPHOSPHOHYDROLASE MUTT"/>
    <property type="match status" value="1"/>
</dbReference>